<reference evidence="4" key="1">
    <citation type="journal article" date="2019" name="Int. J. Syst. Evol. Microbiol.">
        <title>The Global Catalogue of Microorganisms (GCM) 10K type strain sequencing project: providing services to taxonomists for standard genome sequencing and annotation.</title>
        <authorList>
            <consortium name="The Broad Institute Genomics Platform"/>
            <consortium name="The Broad Institute Genome Sequencing Center for Infectious Disease"/>
            <person name="Wu L."/>
            <person name="Ma J."/>
        </authorList>
    </citation>
    <scope>NUCLEOTIDE SEQUENCE [LARGE SCALE GENOMIC DNA]</scope>
    <source>
        <strain evidence="4">CGMCC 1.16855</strain>
    </source>
</reference>
<feature type="transmembrane region" description="Helical" evidence="2">
    <location>
        <begin position="57"/>
        <end position="81"/>
    </location>
</feature>
<comment type="subcellular location">
    <subcellularLocation>
        <location evidence="1">Cell membrane</location>
        <topology evidence="1">Multi-pass membrane protein</topology>
    </subcellularLocation>
</comment>
<sequence>MIEAFLAPWQHGFMIQALAVGLMVATLSAILSCFVVLKGWSLMGDAVSHAILPGVVLAWLIGIPLAIGAFVAGLACAIASGAIKATSRIKEDAAMGVVFSGMFAVGLILLSQVRSEVHLSHVLFGSILGIEAEDFWTTLGIASAALVILALRGRDLVLFCFDPGQARIVGLHVGRLRLLLLTVLAASIVAGVQAVGVILVVALLITPGAIGILMTDRFGRMVWVAVGSACAATLVGIQVSFMLDASTAGSIVLALSAIFVVALLASPRHGLLRRRRAAPAPVPAG</sequence>
<keyword evidence="4" id="KW-1185">Reference proteome</keyword>
<feature type="transmembrane region" description="Helical" evidence="2">
    <location>
        <begin position="12"/>
        <end position="37"/>
    </location>
</feature>
<feature type="transmembrane region" description="Helical" evidence="2">
    <location>
        <begin position="197"/>
        <end position="214"/>
    </location>
</feature>
<evidence type="ECO:0000313" key="3">
    <source>
        <dbReference type="EMBL" id="MFC3001060.1"/>
    </source>
</evidence>
<feature type="transmembrane region" description="Helical" evidence="2">
    <location>
        <begin position="174"/>
        <end position="191"/>
    </location>
</feature>
<dbReference type="Proteomes" id="UP001595420">
    <property type="component" value="Unassembled WGS sequence"/>
</dbReference>
<feature type="transmembrane region" description="Helical" evidence="2">
    <location>
        <begin position="93"/>
        <end position="115"/>
    </location>
</feature>
<evidence type="ECO:0000256" key="1">
    <source>
        <dbReference type="RuleBase" id="RU003943"/>
    </source>
</evidence>
<feature type="transmembrane region" description="Helical" evidence="2">
    <location>
        <begin position="221"/>
        <end position="241"/>
    </location>
</feature>
<evidence type="ECO:0000313" key="4">
    <source>
        <dbReference type="Proteomes" id="UP001595420"/>
    </source>
</evidence>
<dbReference type="Pfam" id="PF00950">
    <property type="entry name" value="ABC-3"/>
    <property type="match status" value="1"/>
</dbReference>
<protein>
    <submittedName>
        <fullName evidence="3">Metal ABC transporter permease</fullName>
    </submittedName>
</protein>
<comment type="similarity">
    <text evidence="1">Belongs to the ABC-3 integral membrane protein family.</text>
</comment>
<dbReference type="RefSeq" id="WP_216837153.1">
    <property type="nucleotide sequence ID" value="NZ_JAFNJS010000004.1"/>
</dbReference>
<keyword evidence="1 2" id="KW-0812">Transmembrane</keyword>
<dbReference type="PANTHER" id="PTHR30477:SF24">
    <property type="entry name" value="IRON TRANSPORT SYSTEM MEMBRANE PROTEIN HI_0359-RELATED"/>
    <property type="match status" value="1"/>
</dbReference>
<dbReference type="InterPro" id="IPR001626">
    <property type="entry name" value="ABC_TroCD"/>
</dbReference>
<evidence type="ECO:0000256" key="2">
    <source>
        <dbReference type="SAM" id="Phobius"/>
    </source>
</evidence>
<gene>
    <name evidence="3" type="ORF">ACFOD3_14240</name>
</gene>
<dbReference type="CDD" id="cd06550">
    <property type="entry name" value="TM_ABC_iron-siderophores_like"/>
    <property type="match status" value="1"/>
</dbReference>
<proteinExistence type="inferred from homology"/>
<keyword evidence="2" id="KW-1133">Transmembrane helix</keyword>
<comment type="caution">
    <text evidence="3">The sequence shown here is derived from an EMBL/GenBank/DDBJ whole genome shotgun (WGS) entry which is preliminary data.</text>
</comment>
<feature type="transmembrane region" description="Helical" evidence="2">
    <location>
        <begin position="247"/>
        <end position="266"/>
    </location>
</feature>
<feature type="transmembrane region" description="Helical" evidence="2">
    <location>
        <begin position="135"/>
        <end position="153"/>
    </location>
</feature>
<dbReference type="EMBL" id="JBHRSB010000004">
    <property type="protein sequence ID" value="MFC3001060.1"/>
    <property type="molecule type" value="Genomic_DNA"/>
</dbReference>
<accession>A0ABV7BY84</accession>
<keyword evidence="2" id="KW-0472">Membrane</keyword>
<dbReference type="PANTHER" id="PTHR30477">
    <property type="entry name" value="ABC-TRANSPORTER METAL-BINDING PROTEIN"/>
    <property type="match status" value="1"/>
</dbReference>
<name>A0ABV7BY84_9PROT</name>
<keyword evidence="1" id="KW-0813">Transport</keyword>
<organism evidence="3 4">
    <name type="scientific">Falsiroseomonas tokyonensis</name>
    <dbReference type="NCBI Taxonomy" id="430521"/>
    <lineage>
        <taxon>Bacteria</taxon>
        <taxon>Pseudomonadati</taxon>
        <taxon>Pseudomonadota</taxon>
        <taxon>Alphaproteobacteria</taxon>
        <taxon>Acetobacterales</taxon>
        <taxon>Roseomonadaceae</taxon>
        <taxon>Falsiroseomonas</taxon>
    </lineage>
</organism>